<keyword evidence="4 6" id="KW-1133">Transmembrane helix</keyword>
<dbReference type="STRING" id="1423804.FD14_GL000853"/>
<feature type="transmembrane region" description="Helical" evidence="6">
    <location>
        <begin position="764"/>
        <end position="784"/>
    </location>
</feature>
<reference evidence="8 9" key="1">
    <citation type="journal article" date="2015" name="Genome Announc.">
        <title>Expanding the biotechnology potential of lactobacilli through comparative genomics of 213 strains and associated genera.</title>
        <authorList>
            <person name="Sun Z."/>
            <person name="Harris H.M."/>
            <person name="McCann A."/>
            <person name="Guo C."/>
            <person name="Argimon S."/>
            <person name="Zhang W."/>
            <person name="Yang X."/>
            <person name="Jeffery I.B."/>
            <person name="Cooney J.C."/>
            <person name="Kagawa T.F."/>
            <person name="Liu W."/>
            <person name="Song Y."/>
            <person name="Salvetti E."/>
            <person name="Wrobel A."/>
            <person name="Rasinkangas P."/>
            <person name="Parkhill J."/>
            <person name="Rea M.C."/>
            <person name="O'Sullivan O."/>
            <person name="Ritari J."/>
            <person name="Douillard F.P."/>
            <person name="Paul Ross R."/>
            <person name="Yang R."/>
            <person name="Briner A.E."/>
            <person name="Felis G.E."/>
            <person name="de Vos W.M."/>
            <person name="Barrangou R."/>
            <person name="Klaenhammer T.R."/>
            <person name="Caufield P.W."/>
            <person name="Cui Y."/>
            <person name="Zhang H."/>
            <person name="O'Toole P.W."/>
        </authorList>
    </citation>
    <scope>NUCLEOTIDE SEQUENCE [LARGE SCALE GENOMIC DNA]</scope>
    <source>
        <strain evidence="8 9">DSM 23365</strain>
    </source>
</reference>
<dbReference type="SUPFAM" id="SSF82866">
    <property type="entry name" value="Multidrug efflux transporter AcrB transmembrane domain"/>
    <property type="match status" value="2"/>
</dbReference>
<keyword evidence="9" id="KW-1185">Reference proteome</keyword>
<keyword evidence="3 6" id="KW-0812">Transmembrane</keyword>
<dbReference type="PRINTS" id="PR00702">
    <property type="entry name" value="ACRIFLAVINRP"/>
</dbReference>
<feature type="transmembrane region" description="Helical" evidence="6">
    <location>
        <begin position="12"/>
        <end position="34"/>
    </location>
</feature>
<proteinExistence type="predicted"/>
<name>A0A0R2F104_9LACO</name>
<feature type="transmembrane region" description="Helical" evidence="6">
    <location>
        <begin position="846"/>
        <end position="863"/>
    </location>
</feature>
<gene>
    <name evidence="8" type="ORF">FD14_GL000853</name>
</gene>
<feature type="transmembrane region" description="Helical" evidence="6">
    <location>
        <begin position="712"/>
        <end position="730"/>
    </location>
</feature>
<evidence type="ECO:0000256" key="6">
    <source>
        <dbReference type="SAM" id="Phobius"/>
    </source>
</evidence>
<dbReference type="Pfam" id="PF03176">
    <property type="entry name" value="MMPL"/>
    <property type="match status" value="2"/>
</dbReference>
<dbReference type="PATRIC" id="fig|1423804.4.peg.919"/>
<evidence type="ECO:0000256" key="1">
    <source>
        <dbReference type="ARBA" id="ARBA00004651"/>
    </source>
</evidence>
<dbReference type="OrthoDB" id="9809027at2"/>
<evidence type="ECO:0000313" key="8">
    <source>
        <dbReference type="EMBL" id="KRN21971.1"/>
    </source>
</evidence>
<dbReference type="InterPro" id="IPR000731">
    <property type="entry name" value="SSD"/>
</dbReference>
<feature type="transmembrane region" description="Helical" evidence="6">
    <location>
        <begin position="466"/>
        <end position="487"/>
    </location>
</feature>
<keyword evidence="5 6" id="KW-0472">Membrane</keyword>
<feature type="transmembrane region" description="Helical" evidence="6">
    <location>
        <begin position="522"/>
        <end position="539"/>
    </location>
</feature>
<feature type="transmembrane region" description="Helical" evidence="6">
    <location>
        <begin position="362"/>
        <end position="382"/>
    </location>
</feature>
<sequence length="867" mass="93530">MAKIFNVIGQFIHQHAVAVITVVLALTVAVGVGITKIQMTMGNDMFVSTKSKLYQDTQTYSNHFGGDSFVVLIKANNGTAVNTKTFQAVTKFEKNAKQITNVKGATSIVDVINQEMAGGDTSMRSGANSPELQKRLMAELSASDKKKLSADLQTILTSQQKQKLLTYATTNLNSEQKQQMATAQAQLSALPQAQQQSASAKMQSQLMTKLNATQQVKVQAYSMSLLNAGQTSKLSSELMGMLPSVQNMKTSTIHALLYSNDGKLPSAMKQLLPKNGKYILVSIPTTAKSSMNDYQSIYGSLKSTLKDSGLKTSAYSVSIGGNPAIQGSIAPVMMHTMGIMLGASVILMIVILLIVFPVRRRVLPLVVTLVGIVWTFGLMGWFGLKLSMATMATLPILMGLGTDFAVQFLNRYEEEFRQHPVSAEATQRATKYTGPAVATAVVVMIFSFLTMHLSKAPMMKGFGTTLAIGVAVCYVVELALVFAYLALVDRKSVKQSVTTRPFKPSRLSQVLRGYSRWVMKHALVLVIVGAVAGVAGFFFEGKLGIETDVQKMIPQDMPALVANKQIIKQVGSQTKLTYMVEAKDVRSQKVVNYLRSFGKDEQAKYGKGKIETISSLATTLDGMNADIGTQKALNHEVSTLPQAISNQFVTSDHQAASITVTLNKHLSSADGLKLMNNITKDAQKHPAGVRIAVAGGQAELLQGISNMTANHGLIIIAGLAIIFIVLLLVYRKVKDAIYPILPIAIVLGLSPLTLYALGISYNPVTVALSSLVLGIGTEFTILVLERYSEERRRGTDVPVAIENAIGSVGQAITVSGLTVMGGFSTLMFGGFPVLQSFGLITVLDTGYSLLMTLTIMPAVIYLFRKRK</sequence>
<dbReference type="InterPro" id="IPR050545">
    <property type="entry name" value="Mycobact_MmpL"/>
</dbReference>
<dbReference type="Gene3D" id="1.20.1640.10">
    <property type="entry name" value="Multidrug efflux transporter AcrB transmembrane domain"/>
    <property type="match status" value="2"/>
</dbReference>
<evidence type="ECO:0000256" key="3">
    <source>
        <dbReference type="ARBA" id="ARBA00022692"/>
    </source>
</evidence>
<dbReference type="GO" id="GO:0005886">
    <property type="term" value="C:plasma membrane"/>
    <property type="evidence" value="ECO:0007669"/>
    <property type="project" value="UniProtKB-SubCell"/>
</dbReference>
<feature type="transmembrane region" description="Helical" evidence="6">
    <location>
        <begin position="436"/>
        <end position="454"/>
    </location>
</feature>
<dbReference type="EMBL" id="AYZM01000101">
    <property type="protein sequence ID" value="KRN21971.1"/>
    <property type="molecule type" value="Genomic_DNA"/>
</dbReference>
<keyword evidence="2" id="KW-1003">Cell membrane</keyword>
<feature type="transmembrane region" description="Helical" evidence="6">
    <location>
        <begin position="811"/>
        <end position="834"/>
    </location>
</feature>
<feature type="transmembrane region" description="Helical" evidence="6">
    <location>
        <begin position="388"/>
        <end position="409"/>
    </location>
</feature>
<feature type="domain" description="SSD" evidence="7">
    <location>
        <begin position="365"/>
        <end position="487"/>
    </location>
</feature>
<organism evidence="8 9">
    <name type="scientific">Secundilactobacillus similis DSM 23365 = JCM 2765</name>
    <dbReference type="NCBI Taxonomy" id="1423804"/>
    <lineage>
        <taxon>Bacteria</taxon>
        <taxon>Bacillati</taxon>
        <taxon>Bacillota</taxon>
        <taxon>Bacilli</taxon>
        <taxon>Lactobacillales</taxon>
        <taxon>Lactobacillaceae</taxon>
        <taxon>Secundilactobacillus</taxon>
    </lineage>
</organism>
<feature type="transmembrane region" description="Helical" evidence="6">
    <location>
        <begin position="737"/>
        <end position="758"/>
    </location>
</feature>
<comment type="caution">
    <text evidence="8">The sequence shown here is derived from an EMBL/GenBank/DDBJ whole genome shotgun (WGS) entry which is preliminary data.</text>
</comment>
<dbReference type="InterPro" id="IPR001036">
    <property type="entry name" value="Acrflvin-R"/>
</dbReference>
<accession>A0A0R2F104</accession>
<dbReference type="PROSITE" id="PS50156">
    <property type="entry name" value="SSD"/>
    <property type="match status" value="2"/>
</dbReference>
<protein>
    <submittedName>
        <fullName evidence="8">Efflux transporter, HAE3 family</fullName>
    </submittedName>
</protein>
<feature type="transmembrane region" description="Helical" evidence="6">
    <location>
        <begin position="332"/>
        <end position="355"/>
    </location>
</feature>
<feature type="domain" description="SSD" evidence="7">
    <location>
        <begin position="744"/>
        <end position="862"/>
    </location>
</feature>
<dbReference type="GO" id="GO:0022857">
    <property type="term" value="F:transmembrane transporter activity"/>
    <property type="evidence" value="ECO:0007669"/>
    <property type="project" value="InterPro"/>
</dbReference>
<dbReference type="RefSeq" id="WP_057151956.1">
    <property type="nucleotide sequence ID" value="NZ_AYZM01000101.1"/>
</dbReference>
<dbReference type="PANTHER" id="PTHR33406:SF13">
    <property type="entry name" value="MEMBRANE PROTEIN YDFJ"/>
    <property type="match status" value="1"/>
</dbReference>
<evidence type="ECO:0000256" key="2">
    <source>
        <dbReference type="ARBA" id="ARBA00022475"/>
    </source>
</evidence>
<evidence type="ECO:0000256" key="5">
    <source>
        <dbReference type="ARBA" id="ARBA00023136"/>
    </source>
</evidence>
<evidence type="ECO:0000256" key="4">
    <source>
        <dbReference type="ARBA" id="ARBA00022989"/>
    </source>
</evidence>
<evidence type="ECO:0000259" key="7">
    <source>
        <dbReference type="PROSITE" id="PS50156"/>
    </source>
</evidence>
<dbReference type="Proteomes" id="UP000051442">
    <property type="component" value="Unassembled WGS sequence"/>
</dbReference>
<evidence type="ECO:0000313" key="9">
    <source>
        <dbReference type="Proteomes" id="UP000051442"/>
    </source>
</evidence>
<dbReference type="PANTHER" id="PTHR33406">
    <property type="entry name" value="MEMBRANE PROTEIN MJ1562-RELATED"/>
    <property type="match status" value="1"/>
</dbReference>
<dbReference type="InterPro" id="IPR004869">
    <property type="entry name" value="MMPL_dom"/>
</dbReference>
<dbReference type="NCBIfam" id="TIGR00921">
    <property type="entry name" value="2A067"/>
    <property type="match status" value="1"/>
</dbReference>
<dbReference type="AlphaFoldDB" id="A0A0R2F104"/>
<comment type="subcellular location">
    <subcellularLocation>
        <location evidence="1">Cell membrane</location>
        <topology evidence="1">Multi-pass membrane protein</topology>
    </subcellularLocation>
</comment>